<sequence>MKDSVTAGSAAPVALATPAKPELPRPYKCPMCDKAFHRLEHQTRHIRTHTGEKPHACTFPGCSKRFSRSDELTRHSRIHTNPNSRRNNRAMKYNLTNPVSSTLQAPTSTPQPAAKTHAPYSNDYPTSINSITNHDDRDSPLPESHVPFHFRATPHRSINSQLDIKTLANAASQQLEKENTVTSTSIGTKPIYSSNAHSSPALSSFFSSHSPIAPGPSTGSGFHHNHHTHSFLNLTRMTPLSSASTLHGKNKHEDDDYYHNHQHRSKRSRPNSPTTTAPPSPIFSPSTSPTPDHTPLATPAHSPRLTASGGAGGDPPPLHPHFQSLQLPSIRSLSIGRLIPPPLQPMEVGTPTPIILPSPFVSASTSPSAPNSHCGTPLSTSPHHSGGTVGPSGPSHHLYFGSSRTSSNSSSYTNVKDLALATRSAPGSSGSSPVHRVSVSDLINTGSAPTSSSFPSH</sequence>
<comment type="caution">
    <text evidence="1">The sequence shown here is derived from an EMBL/GenBank/DDBJ whole genome shotgun (WGS) entry which is preliminary data.</text>
</comment>
<gene>
    <name evidence="1" type="ORF">D0Z00_000106</name>
</gene>
<evidence type="ECO:0000313" key="2">
    <source>
        <dbReference type="Proteomes" id="UP000744676"/>
    </source>
</evidence>
<reference evidence="1 2" key="1">
    <citation type="journal article" date="2020" name="Front. Microbiol.">
        <title>Phenotypic and Genetic Characterization of the Cheese Ripening Yeast Geotrichum candidum.</title>
        <authorList>
            <person name="Perkins V."/>
            <person name="Vignola S."/>
            <person name="Lessard M.H."/>
            <person name="Plante P.L."/>
            <person name="Corbeil J."/>
            <person name="Dugat-Bony E."/>
            <person name="Frenette M."/>
            <person name="Labrie S."/>
        </authorList>
    </citation>
    <scope>NUCLEOTIDE SEQUENCE [LARGE SCALE GENOMIC DNA]</scope>
    <source>
        <strain evidence="1 2">LMA-1147</strain>
    </source>
</reference>
<protein>
    <submittedName>
        <fullName evidence="1">Uncharacterized protein</fullName>
    </submittedName>
</protein>
<organism evidence="1 2">
    <name type="scientific">Geotrichum galactomycetum</name>
    <dbReference type="NCBI Taxonomy" id="27317"/>
    <lineage>
        <taxon>Eukaryota</taxon>
        <taxon>Fungi</taxon>
        <taxon>Dikarya</taxon>
        <taxon>Ascomycota</taxon>
        <taxon>Saccharomycotina</taxon>
        <taxon>Dipodascomycetes</taxon>
        <taxon>Dipodascales</taxon>
        <taxon>Dipodascaceae</taxon>
        <taxon>Geotrichum</taxon>
    </lineage>
</organism>
<keyword evidence="2" id="KW-1185">Reference proteome</keyword>
<dbReference type="EMBL" id="QVQA01000001">
    <property type="protein sequence ID" value="KAF5103128.1"/>
    <property type="molecule type" value="Genomic_DNA"/>
</dbReference>
<evidence type="ECO:0000313" key="1">
    <source>
        <dbReference type="EMBL" id="KAF5103128.1"/>
    </source>
</evidence>
<name>A0ACB6VB96_9ASCO</name>
<dbReference type="Proteomes" id="UP000744676">
    <property type="component" value="Unassembled WGS sequence"/>
</dbReference>
<proteinExistence type="predicted"/>
<accession>A0ACB6VB96</accession>